<evidence type="ECO:0000259" key="2">
    <source>
        <dbReference type="Pfam" id="PF00646"/>
    </source>
</evidence>
<dbReference type="SUPFAM" id="SSF81383">
    <property type="entry name" value="F-box domain"/>
    <property type="match status" value="1"/>
</dbReference>
<dbReference type="InterPro" id="IPR001810">
    <property type="entry name" value="F-box_dom"/>
</dbReference>
<organism evidence="3 4">
    <name type="scientific">Eragrostis curvula</name>
    <name type="common">weeping love grass</name>
    <dbReference type="NCBI Taxonomy" id="38414"/>
    <lineage>
        <taxon>Eukaryota</taxon>
        <taxon>Viridiplantae</taxon>
        <taxon>Streptophyta</taxon>
        <taxon>Embryophyta</taxon>
        <taxon>Tracheophyta</taxon>
        <taxon>Spermatophyta</taxon>
        <taxon>Magnoliopsida</taxon>
        <taxon>Liliopsida</taxon>
        <taxon>Poales</taxon>
        <taxon>Poaceae</taxon>
        <taxon>PACMAD clade</taxon>
        <taxon>Chloridoideae</taxon>
        <taxon>Eragrostideae</taxon>
        <taxon>Eragrostidinae</taxon>
        <taxon>Eragrostis</taxon>
    </lineage>
</organism>
<dbReference type="SUPFAM" id="SSF52047">
    <property type="entry name" value="RNI-like"/>
    <property type="match status" value="1"/>
</dbReference>
<dbReference type="InterPro" id="IPR055312">
    <property type="entry name" value="FBL15-like"/>
</dbReference>
<evidence type="ECO:0000313" key="4">
    <source>
        <dbReference type="Proteomes" id="UP000324897"/>
    </source>
</evidence>
<reference evidence="3 4" key="1">
    <citation type="journal article" date="2019" name="Sci. Rep.">
        <title>A high-quality genome of Eragrostis curvula grass provides insights into Poaceae evolution and supports new strategies to enhance forage quality.</title>
        <authorList>
            <person name="Carballo J."/>
            <person name="Santos B.A.C.M."/>
            <person name="Zappacosta D."/>
            <person name="Garbus I."/>
            <person name="Selva J.P."/>
            <person name="Gallo C.A."/>
            <person name="Diaz A."/>
            <person name="Albertini E."/>
            <person name="Caccamo M."/>
            <person name="Echenique V."/>
        </authorList>
    </citation>
    <scope>NUCLEOTIDE SEQUENCE [LARGE SCALE GENOMIC DNA]</scope>
    <source>
        <strain evidence="4">cv. Victoria</strain>
        <tissue evidence="3">Leaf</tissue>
    </source>
</reference>
<dbReference type="InterPro" id="IPR053781">
    <property type="entry name" value="F-box_AtFBL13-like"/>
</dbReference>
<accession>A0A5J9VUS8</accession>
<gene>
    <name evidence="3" type="ORF">EJB05_12936</name>
</gene>
<dbReference type="PANTHER" id="PTHR34709">
    <property type="entry name" value="OS10G0396666 PROTEIN"/>
    <property type="match status" value="1"/>
</dbReference>
<sequence length="290" mass="31455">MADGGDRTAPAAGSASRDLISALHDDLLLTILLRVPTIDAIRTCALSRRWRALWTRLPELTFNDKDAGIQRLRFADLVDGSCAAPAPATYPASKSPSTATATSTLRERVPRKRDETRVLHDLPCLPRAKNISLANKTKNNAELRLPGPDAGAFACLTGLELNSLHLTDGGADLGDLVSSRCPQLERLQLSVVSGLTELSSLTEKLVQLDLVILDLERLSLVASKLRVLHLFACFGTGGTTLSVQAPMLEDVAWFGVCYANNSSWTKKEVLEEPILLLVQYVGNLPKEYLS</sequence>
<keyword evidence="4" id="KW-1185">Reference proteome</keyword>
<dbReference type="OrthoDB" id="695335at2759"/>
<evidence type="ECO:0000313" key="3">
    <source>
        <dbReference type="EMBL" id="TVU39513.1"/>
    </source>
</evidence>
<dbReference type="Proteomes" id="UP000324897">
    <property type="component" value="Chromosome 4"/>
</dbReference>
<proteinExistence type="predicted"/>
<dbReference type="CDD" id="cd22160">
    <property type="entry name" value="F-box_AtFBL13-like"/>
    <property type="match status" value="1"/>
</dbReference>
<dbReference type="Pfam" id="PF00646">
    <property type="entry name" value="F-box"/>
    <property type="match status" value="1"/>
</dbReference>
<evidence type="ECO:0000256" key="1">
    <source>
        <dbReference type="SAM" id="MobiDB-lite"/>
    </source>
</evidence>
<dbReference type="EMBL" id="RWGY01000007">
    <property type="protein sequence ID" value="TVU39513.1"/>
    <property type="molecule type" value="Genomic_DNA"/>
</dbReference>
<comment type="caution">
    <text evidence="3">The sequence shown here is derived from an EMBL/GenBank/DDBJ whole genome shotgun (WGS) entry which is preliminary data.</text>
</comment>
<feature type="region of interest" description="Disordered" evidence="1">
    <location>
        <begin position="86"/>
        <end position="112"/>
    </location>
</feature>
<dbReference type="PANTHER" id="PTHR34709:SF25">
    <property type="entry name" value="OS06G0688400 PROTEIN"/>
    <property type="match status" value="1"/>
</dbReference>
<dbReference type="InterPro" id="IPR036047">
    <property type="entry name" value="F-box-like_dom_sf"/>
</dbReference>
<protein>
    <recommendedName>
        <fullName evidence="2">F-box domain-containing protein</fullName>
    </recommendedName>
</protein>
<dbReference type="AlphaFoldDB" id="A0A5J9VUS8"/>
<name>A0A5J9VUS8_9POAL</name>
<feature type="compositionally biased region" description="Low complexity" evidence="1">
    <location>
        <begin position="86"/>
        <end position="104"/>
    </location>
</feature>
<feature type="non-terminal residue" evidence="3">
    <location>
        <position position="1"/>
    </location>
</feature>
<feature type="domain" description="F-box" evidence="2">
    <location>
        <begin position="20"/>
        <end position="58"/>
    </location>
</feature>
<dbReference type="Gramene" id="TVU39513">
    <property type="protein sequence ID" value="TVU39513"/>
    <property type="gene ID" value="EJB05_12936"/>
</dbReference>